<dbReference type="RefSeq" id="WP_422920559.1">
    <property type="nucleotide sequence ID" value="NZ_JAMZEJ010000008.1"/>
</dbReference>
<dbReference type="Gene3D" id="3.10.450.50">
    <property type="match status" value="1"/>
</dbReference>
<keyword evidence="2" id="KW-1185">Reference proteome</keyword>
<dbReference type="Proteomes" id="UP001524547">
    <property type="component" value="Unassembled WGS sequence"/>
</dbReference>
<evidence type="ECO:0000313" key="1">
    <source>
        <dbReference type="EMBL" id="MCQ8241804.1"/>
    </source>
</evidence>
<dbReference type="InterPro" id="IPR032710">
    <property type="entry name" value="NTF2-like_dom_sf"/>
</dbReference>
<dbReference type="EMBL" id="JAMZEJ010000008">
    <property type="protein sequence ID" value="MCQ8241804.1"/>
    <property type="molecule type" value="Genomic_DNA"/>
</dbReference>
<dbReference type="PANTHER" id="PTHR41252:SF1">
    <property type="entry name" value="BLR2505 PROTEIN"/>
    <property type="match status" value="1"/>
</dbReference>
<organism evidence="1 2">
    <name type="scientific">Rhizosaccharibacter radicis</name>
    <dbReference type="NCBI Taxonomy" id="2782605"/>
    <lineage>
        <taxon>Bacteria</taxon>
        <taxon>Pseudomonadati</taxon>
        <taxon>Pseudomonadota</taxon>
        <taxon>Alphaproteobacteria</taxon>
        <taxon>Acetobacterales</taxon>
        <taxon>Acetobacteraceae</taxon>
        <taxon>Rhizosaccharibacter</taxon>
    </lineage>
</organism>
<protein>
    <recommendedName>
        <fullName evidence="3">SnoaL-like domain-containing protein</fullName>
    </recommendedName>
</protein>
<sequence>MSYTDEENANLRVVKNTLAAAADDFSKFGAAIFAENAAWTISGYGLVARTFHGIKDLIDNAEQALFDRWDGTAALRTKGVWADGDKVFTHVASSARAVDGLPYANEYLYILTMKDGKVVAGTAWLDLHSYYGIIDRVKLPA</sequence>
<evidence type="ECO:0000313" key="2">
    <source>
        <dbReference type="Proteomes" id="UP001524547"/>
    </source>
</evidence>
<proteinExistence type="predicted"/>
<dbReference type="PANTHER" id="PTHR41252">
    <property type="entry name" value="BLR2505 PROTEIN"/>
    <property type="match status" value="1"/>
</dbReference>
<evidence type="ECO:0008006" key="3">
    <source>
        <dbReference type="Google" id="ProtNLM"/>
    </source>
</evidence>
<reference evidence="1 2" key="1">
    <citation type="submission" date="2022-06" db="EMBL/GenBank/DDBJ databases">
        <title>Rhizosaccharibacter gen. nov. sp. nov. KSS12, endophytic bacteria isolated from sugarcane.</title>
        <authorList>
            <person name="Pitiwittayakul N."/>
        </authorList>
    </citation>
    <scope>NUCLEOTIDE SEQUENCE [LARGE SCALE GENOMIC DNA]</scope>
    <source>
        <strain evidence="1 2">KSS12</strain>
    </source>
</reference>
<gene>
    <name evidence="1" type="ORF">NFI88_13260</name>
</gene>
<name>A0ABT1VZN0_9PROT</name>
<dbReference type="SUPFAM" id="SSF54427">
    <property type="entry name" value="NTF2-like"/>
    <property type="match status" value="1"/>
</dbReference>
<accession>A0ABT1VZN0</accession>
<comment type="caution">
    <text evidence="1">The sequence shown here is derived from an EMBL/GenBank/DDBJ whole genome shotgun (WGS) entry which is preliminary data.</text>
</comment>